<feature type="non-terminal residue" evidence="1">
    <location>
        <position position="194"/>
    </location>
</feature>
<dbReference type="EMBL" id="DF973422">
    <property type="protein sequence ID" value="GAU30303.1"/>
    <property type="molecule type" value="Genomic_DNA"/>
</dbReference>
<organism evidence="1 2">
    <name type="scientific">Trifolium subterraneum</name>
    <name type="common">Subterranean clover</name>
    <dbReference type="NCBI Taxonomy" id="3900"/>
    <lineage>
        <taxon>Eukaryota</taxon>
        <taxon>Viridiplantae</taxon>
        <taxon>Streptophyta</taxon>
        <taxon>Embryophyta</taxon>
        <taxon>Tracheophyta</taxon>
        <taxon>Spermatophyta</taxon>
        <taxon>Magnoliopsida</taxon>
        <taxon>eudicotyledons</taxon>
        <taxon>Gunneridae</taxon>
        <taxon>Pentapetalae</taxon>
        <taxon>rosids</taxon>
        <taxon>fabids</taxon>
        <taxon>Fabales</taxon>
        <taxon>Fabaceae</taxon>
        <taxon>Papilionoideae</taxon>
        <taxon>50 kb inversion clade</taxon>
        <taxon>NPAAA clade</taxon>
        <taxon>Hologalegina</taxon>
        <taxon>IRL clade</taxon>
        <taxon>Trifolieae</taxon>
        <taxon>Trifolium</taxon>
    </lineage>
</organism>
<keyword evidence="2" id="KW-1185">Reference proteome</keyword>
<gene>
    <name evidence="1" type="ORF">TSUD_385250</name>
</gene>
<dbReference type="Proteomes" id="UP000242715">
    <property type="component" value="Unassembled WGS sequence"/>
</dbReference>
<sequence>MGLDKCKGSVEVLDSSVHEVIDENLSNFVEGVGDVGTSREVSKDLGSNKELNETAEEVKVQEKRDELPVVDQGTSYSSSNLVNHGVVETVVVIDAVNVQTEGMKLETKADESGLSLVSMKAPKGVCETDKDSCVIDMKCSSHKGYAKYVARLQKMFLLFLIMDLWKGGMIEDSWTTTPTHPSKGLVDAGEDSHF</sequence>
<name>A0A2Z6MKD7_TRISU</name>
<evidence type="ECO:0000313" key="1">
    <source>
        <dbReference type="EMBL" id="GAU30303.1"/>
    </source>
</evidence>
<reference evidence="2" key="1">
    <citation type="journal article" date="2017" name="Front. Plant Sci.">
        <title>Climate Clever Clovers: New Paradigm to Reduce the Environmental Footprint of Ruminants by Breeding Low Methanogenic Forages Utilizing Haplotype Variation.</title>
        <authorList>
            <person name="Kaur P."/>
            <person name="Appels R."/>
            <person name="Bayer P.E."/>
            <person name="Keeble-Gagnere G."/>
            <person name="Wang J."/>
            <person name="Hirakawa H."/>
            <person name="Shirasawa K."/>
            <person name="Vercoe P."/>
            <person name="Stefanova K."/>
            <person name="Durmic Z."/>
            <person name="Nichols P."/>
            <person name="Revell C."/>
            <person name="Isobe S.N."/>
            <person name="Edwards D."/>
            <person name="Erskine W."/>
        </authorList>
    </citation>
    <scope>NUCLEOTIDE SEQUENCE [LARGE SCALE GENOMIC DNA]</scope>
    <source>
        <strain evidence="2">cv. Daliak</strain>
    </source>
</reference>
<evidence type="ECO:0000313" key="2">
    <source>
        <dbReference type="Proteomes" id="UP000242715"/>
    </source>
</evidence>
<accession>A0A2Z6MKD7</accession>
<protein>
    <submittedName>
        <fullName evidence="1">Uncharacterized protein</fullName>
    </submittedName>
</protein>
<proteinExistence type="predicted"/>
<dbReference type="AlphaFoldDB" id="A0A2Z6MKD7"/>
<dbReference type="OrthoDB" id="1734943at2759"/>